<evidence type="ECO:0000256" key="1">
    <source>
        <dbReference type="ARBA" id="ARBA00004442"/>
    </source>
</evidence>
<accession>A0ABZ2Z070</accession>
<gene>
    <name evidence="8" type="ORF">WJU22_19560</name>
</gene>
<organism evidence="8 9">
    <name type="scientific">Chitinophaga caseinilytica</name>
    <dbReference type="NCBI Taxonomy" id="2267521"/>
    <lineage>
        <taxon>Bacteria</taxon>
        <taxon>Pseudomonadati</taxon>
        <taxon>Bacteroidota</taxon>
        <taxon>Chitinophagia</taxon>
        <taxon>Chitinophagales</taxon>
        <taxon>Chitinophagaceae</taxon>
        <taxon>Chitinophaga</taxon>
    </lineage>
</organism>
<comment type="similarity">
    <text evidence="2">Belongs to the SusD family.</text>
</comment>
<dbReference type="InterPro" id="IPR012944">
    <property type="entry name" value="SusD_RagB_dom"/>
</dbReference>
<dbReference type="EMBL" id="CP150096">
    <property type="protein sequence ID" value="WZN45098.1"/>
    <property type="molecule type" value="Genomic_DNA"/>
</dbReference>
<keyword evidence="5" id="KW-0998">Cell outer membrane</keyword>
<sequence length="630" mass="69709">MQNYRKLLTCLLAVTLFSCKSVLDLEPTDKILAKDLFGDPEGVKLYMANLYYQLPIEDFAFFRGGFNQNGGDPNNGGFAPAMVTDEAVHSEFGDFVGDGDFQWWDQGYKLIRDVNLLADAIPTLDVIEADKKKLIGESAFIKAYAYFALAKRYGGVPLIKQTQQYTGDVESLKVPRSTEKATWDYVMELCDQAIANLEPGDGKSRRATKYTAAALKSRAALHAASVAKFWGRAPMSGAAVTDKLVGMTAGDAAAYYTACIQASELIIQSGQFALYGANPASPEEAAENYRMLFANPNGGDKETILIKGFTLPGQFTGHNYDIWYQPAQSANGWPHPGRMNPTLDLIDLYERYDRPGQSSPVVTTTEGDVTDYGGFNAGLHYLQFDSPNDIFKGKDARLWGTAILPGTAWKGTPIVIQAGYVQPNGQAVIRTKAEITVNGHTYYTYGAANTSQYSGFDSYGGNNTRTGFSFKKFMNHTAPVVAGWNQSTSDFIEFRYAEVLLNYAEAVVESGTGNAAEAAKALNDIRRRAGHTTAIALTSANVQRERRVELAFENKRFWDLIRRREYHTEFNNRVVHSLLPLQDLRALPATKYIFVRVVVPNYTPKTFSERSYYRSIPGIASNGLVQNPQY</sequence>
<keyword evidence="9" id="KW-1185">Reference proteome</keyword>
<evidence type="ECO:0000256" key="2">
    <source>
        <dbReference type="ARBA" id="ARBA00006275"/>
    </source>
</evidence>
<keyword evidence="3" id="KW-0732">Signal</keyword>
<protein>
    <submittedName>
        <fullName evidence="8">RagB/SusD family nutrient uptake outer membrane protein</fullName>
    </submittedName>
</protein>
<keyword evidence="4" id="KW-0472">Membrane</keyword>
<dbReference type="Pfam" id="PF07980">
    <property type="entry name" value="SusD_RagB"/>
    <property type="match status" value="1"/>
</dbReference>
<dbReference type="RefSeq" id="WP_341839853.1">
    <property type="nucleotide sequence ID" value="NZ_CP149792.1"/>
</dbReference>
<evidence type="ECO:0000259" key="6">
    <source>
        <dbReference type="Pfam" id="PF07980"/>
    </source>
</evidence>
<evidence type="ECO:0000256" key="3">
    <source>
        <dbReference type="ARBA" id="ARBA00022729"/>
    </source>
</evidence>
<evidence type="ECO:0000259" key="7">
    <source>
        <dbReference type="Pfam" id="PF14322"/>
    </source>
</evidence>
<evidence type="ECO:0000313" key="9">
    <source>
        <dbReference type="Proteomes" id="UP001449657"/>
    </source>
</evidence>
<dbReference type="InterPro" id="IPR011990">
    <property type="entry name" value="TPR-like_helical_dom_sf"/>
</dbReference>
<proteinExistence type="inferred from homology"/>
<dbReference type="SUPFAM" id="SSF48452">
    <property type="entry name" value="TPR-like"/>
    <property type="match status" value="1"/>
</dbReference>
<name>A0ABZ2Z070_9BACT</name>
<reference evidence="8 9" key="1">
    <citation type="submission" date="2024-03" db="EMBL/GenBank/DDBJ databases">
        <title>Chitinophaga caseinilytica sp. nov., a casein hydrolysing bacterium isolated from forest soil.</title>
        <authorList>
            <person name="Lee D.S."/>
            <person name="Han D.M."/>
            <person name="Baek J.H."/>
            <person name="Choi D.G."/>
            <person name="Jeon J.H."/>
            <person name="Jeon C.O."/>
        </authorList>
    </citation>
    <scope>NUCLEOTIDE SEQUENCE [LARGE SCALE GENOMIC DNA]</scope>
    <source>
        <strain evidence="8 9">KACC 19118</strain>
    </source>
</reference>
<comment type="subcellular location">
    <subcellularLocation>
        <location evidence="1">Cell outer membrane</location>
    </subcellularLocation>
</comment>
<feature type="domain" description="SusD-like N-terminal" evidence="7">
    <location>
        <begin position="102"/>
        <end position="220"/>
    </location>
</feature>
<dbReference type="Proteomes" id="UP001449657">
    <property type="component" value="Chromosome"/>
</dbReference>
<evidence type="ECO:0000256" key="4">
    <source>
        <dbReference type="ARBA" id="ARBA00023136"/>
    </source>
</evidence>
<evidence type="ECO:0000256" key="5">
    <source>
        <dbReference type="ARBA" id="ARBA00023237"/>
    </source>
</evidence>
<dbReference type="InterPro" id="IPR033985">
    <property type="entry name" value="SusD-like_N"/>
</dbReference>
<feature type="domain" description="RagB/SusD" evidence="6">
    <location>
        <begin position="318"/>
        <end position="618"/>
    </location>
</feature>
<dbReference type="Pfam" id="PF14322">
    <property type="entry name" value="SusD-like_3"/>
    <property type="match status" value="1"/>
</dbReference>
<dbReference type="Gene3D" id="1.25.40.390">
    <property type="match status" value="1"/>
</dbReference>
<dbReference type="PROSITE" id="PS51257">
    <property type="entry name" value="PROKAR_LIPOPROTEIN"/>
    <property type="match status" value="1"/>
</dbReference>
<evidence type="ECO:0000313" key="8">
    <source>
        <dbReference type="EMBL" id="WZN45098.1"/>
    </source>
</evidence>